<keyword evidence="3" id="KW-1185">Reference proteome</keyword>
<sequence>MKKIFLAIFVLLFSMNMAIAQDKKAIDYRPDKGSFTVSLLLGKGVFLDSGSATSIGNNVVNGAAPTYTTLSNNNNNLTNMVGVEGKYFLSNKTVLTLTGGVSYRNTPSLINIPEVRDTTGDLLVPGYSAVLGEDDIDVHVAPGVQFYYELKSPRLLPYFGFALPFDYSRSTVFDPTVDADNNILSYGNKHVELVGVGVHGVAGLDYYLTPDLFIGFDVKPVTFNYLINTKKPRPGTLGRQAENYSLSFFSHYIFKIGFKLN</sequence>
<name>A0ABT8WYK7_9FLAO</name>
<dbReference type="Proteomes" id="UP001176891">
    <property type="component" value="Unassembled WGS sequence"/>
</dbReference>
<evidence type="ECO:0000313" key="2">
    <source>
        <dbReference type="EMBL" id="MDO5986776.1"/>
    </source>
</evidence>
<dbReference type="EMBL" id="JAUOEM010000001">
    <property type="protein sequence ID" value="MDO5986776.1"/>
    <property type="molecule type" value="Genomic_DNA"/>
</dbReference>
<evidence type="ECO:0000313" key="3">
    <source>
        <dbReference type="Proteomes" id="UP001176891"/>
    </source>
</evidence>
<comment type="caution">
    <text evidence="2">The sequence shown here is derived from an EMBL/GenBank/DDBJ whole genome shotgun (WGS) entry which is preliminary data.</text>
</comment>
<organism evidence="2 3">
    <name type="scientific">Flavivirga amylovorans</name>
    <dbReference type="NCBI Taxonomy" id="870486"/>
    <lineage>
        <taxon>Bacteria</taxon>
        <taxon>Pseudomonadati</taxon>
        <taxon>Bacteroidota</taxon>
        <taxon>Flavobacteriia</taxon>
        <taxon>Flavobacteriales</taxon>
        <taxon>Flavobacteriaceae</taxon>
        <taxon>Flavivirga</taxon>
    </lineage>
</organism>
<keyword evidence="1" id="KW-0732">Signal</keyword>
<feature type="signal peptide" evidence="1">
    <location>
        <begin position="1"/>
        <end position="20"/>
    </location>
</feature>
<dbReference type="Pfam" id="PF16961">
    <property type="entry name" value="OmpA_like"/>
    <property type="match status" value="1"/>
</dbReference>
<dbReference type="RefSeq" id="WP_303281290.1">
    <property type="nucleotide sequence ID" value="NZ_BAABCZ010000016.1"/>
</dbReference>
<gene>
    <name evidence="2" type="ORF">Q4Q39_05080</name>
</gene>
<accession>A0ABT8WYK7</accession>
<evidence type="ECO:0000256" key="1">
    <source>
        <dbReference type="SAM" id="SignalP"/>
    </source>
</evidence>
<reference evidence="2" key="1">
    <citation type="submission" date="2023-07" db="EMBL/GenBank/DDBJ databases">
        <title>Two novel species in the genus Flavivirga.</title>
        <authorList>
            <person name="Kwon K."/>
        </authorList>
    </citation>
    <scope>NUCLEOTIDE SEQUENCE</scope>
    <source>
        <strain evidence="2">KACC 14157</strain>
    </source>
</reference>
<feature type="chain" id="PRO_5047413877" evidence="1">
    <location>
        <begin position="21"/>
        <end position="261"/>
    </location>
</feature>
<dbReference type="InterPro" id="IPR031585">
    <property type="entry name" value="OmpA_OmpF-like"/>
</dbReference>
<protein>
    <submittedName>
        <fullName evidence="2">BT1926 family outer membrane beta-barrel protein</fullName>
    </submittedName>
</protein>
<proteinExistence type="predicted"/>
<dbReference type="Gene3D" id="2.40.160.20">
    <property type="match status" value="1"/>
</dbReference>